<dbReference type="RefSeq" id="WP_263227380.1">
    <property type="nucleotide sequence ID" value="NZ_CP106793.1"/>
</dbReference>
<sequence>MALKESAHTVLAGLGGSRPELKELYQGLHDGVTIDTGPRPGWRCI</sequence>
<protein>
    <submittedName>
        <fullName evidence="1">Uncharacterized protein</fullName>
    </submittedName>
</protein>
<accession>A0ABY6DTZ0</accession>
<gene>
    <name evidence="1" type="ORF">N8I84_00840</name>
</gene>
<keyword evidence="2" id="KW-1185">Reference proteome</keyword>
<proteinExistence type="predicted"/>
<dbReference type="EMBL" id="CP106793">
    <property type="protein sequence ID" value="UXY17477.1"/>
    <property type="molecule type" value="Genomic_DNA"/>
</dbReference>
<evidence type="ECO:0000313" key="2">
    <source>
        <dbReference type="Proteomes" id="UP001061298"/>
    </source>
</evidence>
<reference evidence="1" key="1">
    <citation type="submission" date="2022-10" db="EMBL/GenBank/DDBJ databases">
        <authorList>
            <person name="Mo P."/>
        </authorList>
    </citation>
    <scope>NUCLEOTIDE SEQUENCE</scope>
    <source>
        <strain evidence="1">HUAS 13-4</strain>
    </source>
</reference>
<organism evidence="1 2">
    <name type="scientific">Streptomyces cynarae</name>
    <dbReference type="NCBI Taxonomy" id="2981134"/>
    <lineage>
        <taxon>Bacteria</taxon>
        <taxon>Bacillati</taxon>
        <taxon>Actinomycetota</taxon>
        <taxon>Actinomycetes</taxon>
        <taxon>Kitasatosporales</taxon>
        <taxon>Streptomycetaceae</taxon>
        <taxon>Streptomyces</taxon>
    </lineage>
</organism>
<name>A0ABY6DTZ0_9ACTN</name>
<evidence type="ECO:0000313" key="1">
    <source>
        <dbReference type="EMBL" id="UXY17477.1"/>
    </source>
</evidence>
<dbReference type="Proteomes" id="UP001061298">
    <property type="component" value="Chromosome"/>
</dbReference>